<dbReference type="GO" id="GO:0005737">
    <property type="term" value="C:cytoplasm"/>
    <property type="evidence" value="ECO:0007669"/>
    <property type="project" value="UniProtKB-SubCell"/>
</dbReference>
<dbReference type="SMR" id="C4R3H0"/>
<dbReference type="OrthoDB" id="1708823at2759"/>
<name>C4R3H0_KOMPG</name>
<evidence type="ECO:0000256" key="7">
    <source>
        <dbReference type="PIRNR" id="PIRNR039099"/>
    </source>
</evidence>
<dbReference type="InParanoid" id="C4R3H0"/>
<evidence type="ECO:0000313" key="9">
    <source>
        <dbReference type="EMBL" id="CAY70005.1"/>
    </source>
</evidence>
<gene>
    <name evidence="9" type="ordered locus">PAS_chr3_0074</name>
</gene>
<dbReference type="InterPro" id="IPR000594">
    <property type="entry name" value="ThiF_NAD_FAD-bd"/>
</dbReference>
<dbReference type="STRING" id="644223.C4R3H0"/>
<comment type="similarity">
    <text evidence="3 7">Belongs to the ubiquitin-activating E1 family. ULA1 subfamily.</text>
</comment>
<dbReference type="GO" id="GO:0019781">
    <property type="term" value="F:NEDD8 activating enzyme activity"/>
    <property type="evidence" value="ECO:0007669"/>
    <property type="project" value="UniProtKB-UniRule"/>
</dbReference>
<dbReference type="GeneID" id="8200184"/>
<evidence type="ECO:0000256" key="6">
    <source>
        <dbReference type="ARBA" id="ARBA00022786"/>
    </source>
</evidence>
<dbReference type="HOGENOM" id="CLU_019618_2_1_1"/>
<organism evidence="9 10">
    <name type="scientific">Komagataella phaffii (strain GS115 / ATCC 20864)</name>
    <name type="common">Yeast</name>
    <name type="synonym">Pichia pastoris</name>
    <dbReference type="NCBI Taxonomy" id="644223"/>
    <lineage>
        <taxon>Eukaryota</taxon>
        <taxon>Fungi</taxon>
        <taxon>Dikarya</taxon>
        <taxon>Ascomycota</taxon>
        <taxon>Saccharomycotina</taxon>
        <taxon>Pichiomycetes</taxon>
        <taxon>Pichiales</taxon>
        <taxon>Pichiaceae</taxon>
        <taxon>Komagataella</taxon>
    </lineage>
</organism>
<dbReference type="InterPro" id="IPR030667">
    <property type="entry name" value="APP-BP1"/>
</dbReference>
<dbReference type="EMBL" id="FN392321">
    <property type="protein sequence ID" value="CAY70005.1"/>
    <property type="molecule type" value="Genomic_DNA"/>
</dbReference>
<feature type="domain" description="THIF-type NAD/FAD binding fold" evidence="8">
    <location>
        <begin position="5"/>
        <end position="489"/>
    </location>
</feature>
<comment type="subcellular location">
    <subcellularLocation>
        <location evidence="1">Cytoplasm</location>
    </subcellularLocation>
</comment>
<keyword evidence="6 7" id="KW-0833">Ubl conjugation pathway</keyword>
<comment type="function">
    <text evidence="7">Regulatory subunit of the dimeric UBA3-ULA1 E1 enzyme.</text>
</comment>
<dbReference type="AlphaFoldDB" id="C4R3H0"/>
<dbReference type="Pfam" id="PF00899">
    <property type="entry name" value="ThiF"/>
    <property type="match status" value="1"/>
</dbReference>
<reference evidence="9 10" key="1">
    <citation type="journal article" date="2009" name="Nat. Biotechnol.">
        <title>Genome sequence of the recombinant protein production host Pichia pastoris.</title>
        <authorList>
            <person name="De Schutter K."/>
            <person name="Lin Y.C."/>
            <person name="Tiels P."/>
            <person name="Van Hecke A."/>
            <person name="Glinka S."/>
            <person name="Weber-Lehmann J."/>
            <person name="Rouze P."/>
            <person name="Van de Peer Y."/>
            <person name="Callewaert N."/>
        </authorList>
    </citation>
    <scope>NUCLEOTIDE SEQUENCE [LARGE SCALE GENOMIC DNA]</scope>
    <source>
        <strain evidence="10">GS115 / ATCC 20864</strain>
    </source>
</reference>
<evidence type="ECO:0000256" key="5">
    <source>
        <dbReference type="ARBA" id="ARBA00022490"/>
    </source>
</evidence>
<dbReference type="FunFam" id="3.40.50.720:FF:000475">
    <property type="entry name" value="NEDD8-activating enzyme E1 regulatory subunit"/>
    <property type="match status" value="1"/>
</dbReference>
<dbReference type="SUPFAM" id="SSF69572">
    <property type="entry name" value="Activating enzymes of the ubiquitin-like proteins"/>
    <property type="match status" value="1"/>
</dbReference>
<dbReference type="PIRSF" id="PIRSF039099">
    <property type="entry name" value="APP-BP1"/>
    <property type="match status" value="1"/>
</dbReference>
<sequence>MSEKYDRQLRLWAQRGQSLLRHSNVCLLGATTTGTEALKNLVLPGCGKFTIVDSSKVTTSDLETNFFLTQQDLGSNKAAAVVRNLNELNPDVEGTALDISLTNNLVEDSHFWSQFSLIIIASSWHLQKVLTLADTLWDMKIPLIHVSTIGFYGYMRIYIKEHTITESHPESFSDFRIDRPWKELKEMSDSVDLEADDKEHIPYLLILIKALDRWKSIHGKQPSTPKEKAQFKQSCSELQSDLSLQNFEEAVTFSWRASQVSTQVPENVKTIINDPILDNLSRSTPLFWIYVKALKLFIEKNGQLPPLPGVLPDLHSSTEAYIKLQHIYKAKAEEDIIEFTGLVSQILSSIGRDADHLDHDSIRIFCKNSRYLFLQRGSKTLIDPRLIRELGNTPLLSLFIAFIATHKFMDTHSGIIPQESDYNELISIVQLILKSEKVPDFLSDIVKEILRSKGTQLHNICSFMGGIVGQEAVKLITGQYIPLENSLVFDGINSCTEKWKI</sequence>
<dbReference type="RefSeq" id="XP_002492285.1">
    <property type="nucleotide sequence ID" value="XM_002492240.1"/>
</dbReference>
<evidence type="ECO:0000256" key="1">
    <source>
        <dbReference type="ARBA" id="ARBA00004496"/>
    </source>
</evidence>
<accession>C4R3H0</accession>
<evidence type="ECO:0000259" key="8">
    <source>
        <dbReference type="Pfam" id="PF00899"/>
    </source>
</evidence>
<dbReference type="PANTHER" id="PTHR10953">
    <property type="entry name" value="UBIQUITIN-ACTIVATING ENZYME E1"/>
    <property type="match status" value="1"/>
</dbReference>
<evidence type="ECO:0000313" key="10">
    <source>
        <dbReference type="Proteomes" id="UP000000314"/>
    </source>
</evidence>
<dbReference type="OMA" id="KLITHQY"/>
<dbReference type="InterPro" id="IPR035985">
    <property type="entry name" value="Ubiquitin-activating_enz"/>
</dbReference>
<dbReference type="KEGG" id="ppa:PAS_chr3_0074"/>
<keyword evidence="5" id="KW-0963">Cytoplasm</keyword>
<evidence type="ECO:0000256" key="4">
    <source>
        <dbReference type="ARBA" id="ARBA00015407"/>
    </source>
</evidence>
<dbReference type="PANTHER" id="PTHR10953:SF29">
    <property type="entry name" value="NEDD8-ACTIVATING ENZYME E1 REGULATORY SUBUNIT"/>
    <property type="match status" value="1"/>
</dbReference>
<dbReference type="Proteomes" id="UP000000314">
    <property type="component" value="Chromosome 3"/>
</dbReference>
<comment type="pathway">
    <text evidence="2 7">Protein modification; protein neddylation.</text>
</comment>
<evidence type="ECO:0000256" key="3">
    <source>
        <dbReference type="ARBA" id="ARBA00006868"/>
    </source>
</evidence>
<dbReference type="FunCoup" id="C4R3H0">
    <property type="interactions" value="23"/>
</dbReference>
<dbReference type="Gene3D" id="3.40.50.720">
    <property type="entry name" value="NAD(P)-binding Rossmann-like Domain"/>
    <property type="match status" value="1"/>
</dbReference>
<dbReference type="GO" id="GO:0045116">
    <property type="term" value="P:protein neddylation"/>
    <property type="evidence" value="ECO:0007669"/>
    <property type="project" value="UniProtKB-UniRule"/>
</dbReference>
<dbReference type="InterPro" id="IPR045886">
    <property type="entry name" value="ThiF/MoeB/HesA"/>
</dbReference>
<evidence type="ECO:0000256" key="2">
    <source>
        <dbReference type="ARBA" id="ARBA00005032"/>
    </source>
</evidence>
<proteinExistence type="inferred from homology"/>
<dbReference type="eggNOG" id="KOG2016">
    <property type="taxonomic scope" value="Eukaryota"/>
</dbReference>
<dbReference type="UniPathway" id="UPA00885"/>
<protein>
    <recommendedName>
        <fullName evidence="4 7">NEDD8-activating enzyme E1 regulatory subunit</fullName>
    </recommendedName>
</protein>
<dbReference type="Gene3D" id="3.40.50.12550">
    <property type="entry name" value="Ubiquitin-activating enzyme E1, inactive adenylation domain, subdomain 2"/>
    <property type="match status" value="1"/>
</dbReference>
<keyword evidence="10" id="KW-1185">Reference proteome</keyword>